<dbReference type="Gene3D" id="3.30.70.2050">
    <property type="match status" value="1"/>
</dbReference>
<proteinExistence type="predicted"/>
<reference evidence="2 3" key="1">
    <citation type="submission" date="2020-04" db="EMBL/GenBank/DDBJ databases">
        <title>Ferrimonas sp. S7 isolated from sea water.</title>
        <authorList>
            <person name="Bae S.S."/>
            <person name="Baek K."/>
        </authorList>
    </citation>
    <scope>NUCLEOTIDE SEQUENCE [LARGE SCALE GENOMIC DNA]</scope>
    <source>
        <strain evidence="2 3">S7</strain>
    </source>
</reference>
<evidence type="ECO:0000313" key="2">
    <source>
        <dbReference type="EMBL" id="QIZ75482.1"/>
    </source>
</evidence>
<dbReference type="InterPro" id="IPR008719">
    <property type="entry name" value="N2O_reductase_NosL"/>
</dbReference>
<sequence>MIKKIFLPILTVIALFGLSACNSAESSDKPVKTVDLSIDDSRRCHQCGMMITKYPGPKGVITINGQDETLAFCSSRDMFQFALQPQNQRQIETMHVHDMGKTEWSKPDDKAFIDASSAVYVYGTTAKAVMGPAVVPFSSKEAAEEHIAMFGGKLYSFKEITLDLLEKGAMGGGHHHKH</sequence>
<organism evidence="2 3">
    <name type="scientific">Ferrimonas lipolytica</name>
    <dbReference type="NCBI Taxonomy" id="2724191"/>
    <lineage>
        <taxon>Bacteria</taxon>
        <taxon>Pseudomonadati</taxon>
        <taxon>Pseudomonadota</taxon>
        <taxon>Gammaproteobacteria</taxon>
        <taxon>Alteromonadales</taxon>
        <taxon>Ferrimonadaceae</taxon>
        <taxon>Ferrimonas</taxon>
    </lineage>
</organism>
<dbReference type="Pfam" id="PF05573">
    <property type="entry name" value="NosL"/>
    <property type="match status" value="1"/>
</dbReference>
<evidence type="ECO:0000256" key="1">
    <source>
        <dbReference type="SAM" id="SignalP"/>
    </source>
</evidence>
<keyword evidence="3" id="KW-1185">Reference proteome</keyword>
<feature type="chain" id="PRO_5026053776" evidence="1">
    <location>
        <begin position="25"/>
        <end position="178"/>
    </location>
</feature>
<dbReference type="Gene3D" id="3.30.70.2060">
    <property type="match status" value="1"/>
</dbReference>
<dbReference type="Proteomes" id="UP000501602">
    <property type="component" value="Chromosome"/>
</dbReference>
<gene>
    <name evidence="2" type="ORF">HER31_00320</name>
</gene>
<dbReference type="EMBL" id="CP051180">
    <property type="protein sequence ID" value="QIZ75482.1"/>
    <property type="molecule type" value="Genomic_DNA"/>
</dbReference>
<accession>A0A6H1UCE5</accession>
<dbReference type="SUPFAM" id="SSF160387">
    <property type="entry name" value="NosL/MerB-like"/>
    <property type="match status" value="1"/>
</dbReference>
<dbReference type="PROSITE" id="PS51257">
    <property type="entry name" value="PROKAR_LIPOPROTEIN"/>
    <property type="match status" value="1"/>
</dbReference>
<dbReference type="PANTHER" id="PTHR41247:SF1">
    <property type="entry name" value="HTH-TYPE TRANSCRIPTIONAL REPRESSOR YCNK"/>
    <property type="match status" value="1"/>
</dbReference>
<dbReference type="AlphaFoldDB" id="A0A6H1UCE5"/>
<feature type="signal peptide" evidence="1">
    <location>
        <begin position="1"/>
        <end position="24"/>
    </location>
</feature>
<protein>
    <submittedName>
        <fullName evidence="2">Nitrous oxide reductase accessory protein NosL</fullName>
    </submittedName>
</protein>
<dbReference type="KEGG" id="fes:HER31_00320"/>
<keyword evidence="1" id="KW-0732">Signal</keyword>
<dbReference type="PANTHER" id="PTHR41247">
    <property type="entry name" value="HTH-TYPE TRANSCRIPTIONAL REPRESSOR YCNK"/>
    <property type="match status" value="1"/>
</dbReference>
<name>A0A6H1UCE5_9GAMM</name>
<evidence type="ECO:0000313" key="3">
    <source>
        <dbReference type="Proteomes" id="UP000501602"/>
    </source>
</evidence>